<dbReference type="GeneID" id="106151871"/>
<reference evidence="3" key="1">
    <citation type="submission" date="2025-08" db="UniProtKB">
        <authorList>
            <consortium name="RefSeq"/>
        </authorList>
    </citation>
    <scope>IDENTIFICATION</scope>
    <source>
        <tissue evidence="3">Gonads</tissue>
    </source>
</reference>
<protein>
    <submittedName>
        <fullName evidence="3">Uncharacterized protein LOC106151871</fullName>
    </submittedName>
</protein>
<dbReference type="SUPFAM" id="SSF47473">
    <property type="entry name" value="EF-hand"/>
    <property type="match status" value="1"/>
</dbReference>
<evidence type="ECO:0000313" key="3">
    <source>
        <dbReference type="RefSeq" id="XP_013380753.1"/>
    </source>
</evidence>
<sequence length="164" mass="18768">MKVAFIVVAVCIGILYGKSKTREIPEQDIQLAAMAIGKWLCMLYDVDGNGILDEKQALIDSTDEDGDGISTRDEFARSWSKKNEKLHDNWSLTVFDWVDTNDDGLLTMEDEFLDRHHDPVTGVFLLKDCIMLCTNHFLQDLKKLKEEIKEQENKGVLQLSDFLQ</sequence>
<keyword evidence="1" id="KW-0732">Signal</keyword>
<dbReference type="Proteomes" id="UP000085678">
    <property type="component" value="Unplaced"/>
</dbReference>
<dbReference type="KEGG" id="lak:106151871"/>
<evidence type="ECO:0000256" key="1">
    <source>
        <dbReference type="SAM" id="SignalP"/>
    </source>
</evidence>
<dbReference type="RefSeq" id="XP_013380753.1">
    <property type="nucleotide sequence ID" value="XM_013525299.1"/>
</dbReference>
<dbReference type="Gene3D" id="1.10.238.10">
    <property type="entry name" value="EF-hand"/>
    <property type="match status" value="1"/>
</dbReference>
<accession>A0A1S3H423</accession>
<dbReference type="InParanoid" id="A0A1S3H423"/>
<gene>
    <name evidence="3" type="primary">LOC106151871</name>
</gene>
<feature type="signal peptide" evidence="1">
    <location>
        <begin position="1"/>
        <end position="21"/>
    </location>
</feature>
<evidence type="ECO:0000313" key="2">
    <source>
        <dbReference type="Proteomes" id="UP000085678"/>
    </source>
</evidence>
<dbReference type="InterPro" id="IPR011992">
    <property type="entry name" value="EF-hand-dom_pair"/>
</dbReference>
<proteinExistence type="predicted"/>
<keyword evidence="2" id="KW-1185">Reference proteome</keyword>
<name>A0A1S3H423_LINAN</name>
<dbReference type="AlphaFoldDB" id="A0A1S3H423"/>
<feature type="chain" id="PRO_5010240908" evidence="1">
    <location>
        <begin position="22"/>
        <end position="164"/>
    </location>
</feature>
<organism evidence="2 3">
    <name type="scientific">Lingula anatina</name>
    <name type="common">Brachiopod</name>
    <name type="synonym">Lingula unguis</name>
    <dbReference type="NCBI Taxonomy" id="7574"/>
    <lineage>
        <taxon>Eukaryota</taxon>
        <taxon>Metazoa</taxon>
        <taxon>Spiralia</taxon>
        <taxon>Lophotrochozoa</taxon>
        <taxon>Brachiopoda</taxon>
        <taxon>Linguliformea</taxon>
        <taxon>Lingulata</taxon>
        <taxon>Lingulida</taxon>
        <taxon>Linguloidea</taxon>
        <taxon>Lingulidae</taxon>
        <taxon>Lingula</taxon>
    </lineage>
</organism>